<reference evidence="6 7" key="1">
    <citation type="submission" date="2019-08" db="EMBL/GenBank/DDBJ databases">
        <title>Complete genome sequence of Candidatus Uab amorphum.</title>
        <authorList>
            <person name="Shiratori T."/>
            <person name="Suzuki S."/>
            <person name="Kakizawa Y."/>
            <person name="Ishida K."/>
        </authorList>
    </citation>
    <scope>NUCLEOTIDE SEQUENCE [LARGE SCALE GENOMIC DNA]</scope>
    <source>
        <strain evidence="6 7">SRT547</strain>
    </source>
</reference>
<keyword evidence="3 4" id="KW-0802">TPR repeat</keyword>
<keyword evidence="1" id="KW-0732">Signal</keyword>
<dbReference type="AlphaFoldDB" id="A0A5S9IPD4"/>
<dbReference type="InterPro" id="IPR011990">
    <property type="entry name" value="TPR-like_helical_dom_sf"/>
</dbReference>
<feature type="repeat" description="TPR" evidence="4">
    <location>
        <begin position="240"/>
        <end position="273"/>
    </location>
</feature>
<name>A0A5S9IPD4_UABAM</name>
<gene>
    <name evidence="6" type="ORF">UABAM_03375</name>
</gene>
<evidence type="ECO:0000256" key="1">
    <source>
        <dbReference type="ARBA" id="ARBA00022729"/>
    </source>
</evidence>
<accession>A0A5S9IPD4</accession>
<evidence type="ECO:0000313" key="7">
    <source>
        <dbReference type="Proteomes" id="UP000326354"/>
    </source>
</evidence>
<dbReference type="EMBL" id="AP019860">
    <property type="protein sequence ID" value="BBM85012.1"/>
    <property type="molecule type" value="Genomic_DNA"/>
</dbReference>
<dbReference type="InterPro" id="IPR019734">
    <property type="entry name" value="TPR_rpt"/>
</dbReference>
<proteinExistence type="predicted"/>
<dbReference type="RefSeq" id="WP_151969135.1">
    <property type="nucleotide sequence ID" value="NZ_AP019860.1"/>
</dbReference>
<dbReference type="PANTHER" id="PTHR44186">
    <property type="match status" value="1"/>
</dbReference>
<evidence type="ECO:0000256" key="4">
    <source>
        <dbReference type="PROSITE-ProRule" id="PRU00339"/>
    </source>
</evidence>
<dbReference type="InterPro" id="IPR039565">
    <property type="entry name" value="BamD-like"/>
</dbReference>
<sequence length="498" mass="58194">MVKYFFIFICTGIISLNAEAIIKRNKDSSYTIVAGEQNLWSLIDRMTKIEEREVSCEKWLQGTLEKIKPVVSLKRRSFDYALKCLLGCGDCYSLQEGNSIRILHLEDQNKYAIIQSYRSFLVEYSEYKSADKIYFDLGFLYMQEGDIREAQTEFYNLYRQYPKSYLLPNTLLLLAHCYILSEDTPLAIKALKRFFDLFPEHEHEDTASLMLAKCYRRQQKLVQAIKVYKYLLQKKSSNKAQLHLELGTIYLQQKEYQKALQSFDYIKKIAPAKSSIKAQAVYHKIVTFLQMGNDIDINSELVHFYQEYYTHPLSPKVRMLQLQFVKRKGNKDFTVFFLAKPLFTDPDPEVRSAAGMMAGTALMEIGLYERAASVMQKVLDSIEINNRCRMPLAQKLVDTYQQMKEWQKAKYVLKQIDHWNAQHSYLRLMECDFLAKNYKGCILTFDQYKDKISSHAVMSHALDFLGKSYLELGETDKAENAFSRIEVSSMIKKLEENE</sequence>
<protein>
    <submittedName>
        <fullName evidence="6">Lipopolysaccharide assembly protein B</fullName>
    </submittedName>
</protein>
<dbReference type="KEGG" id="uam:UABAM_03375"/>
<dbReference type="Proteomes" id="UP000326354">
    <property type="component" value="Chromosome"/>
</dbReference>
<feature type="domain" description="Outer membrane lipoprotein BamD-like" evidence="5">
    <location>
        <begin position="140"/>
        <end position="220"/>
    </location>
</feature>
<dbReference type="SMART" id="SM00028">
    <property type="entry name" value="TPR"/>
    <property type="match status" value="5"/>
</dbReference>
<dbReference type="PROSITE" id="PS50005">
    <property type="entry name" value="TPR"/>
    <property type="match status" value="2"/>
</dbReference>
<evidence type="ECO:0000259" key="5">
    <source>
        <dbReference type="Pfam" id="PF13525"/>
    </source>
</evidence>
<keyword evidence="2" id="KW-0677">Repeat</keyword>
<dbReference type="OrthoDB" id="793001at2"/>
<evidence type="ECO:0000313" key="6">
    <source>
        <dbReference type="EMBL" id="BBM85012.1"/>
    </source>
</evidence>
<dbReference type="Pfam" id="PF13525">
    <property type="entry name" value="YfiO"/>
    <property type="match status" value="1"/>
</dbReference>
<dbReference type="SUPFAM" id="SSF48452">
    <property type="entry name" value="TPR-like"/>
    <property type="match status" value="2"/>
</dbReference>
<organism evidence="6 7">
    <name type="scientific">Uabimicrobium amorphum</name>
    <dbReference type="NCBI Taxonomy" id="2596890"/>
    <lineage>
        <taxon>Bacteria</taxon>
        <taxon>Pseudomonadati</taxon>
        <taxon>Planctomycetota</taxon>
        <taxon>Candidatus Uabimicrobiia</taxon>
        <taxon>Candidatus Uabimicrobiales</taxon>
        <taxon>Candidatus Uabimicrobiaceae</taxon>
        <taxon>Candidatus Uabimicrobium</taxon>
    </lineage>
</organism>
<feature type="repeat" description="TPR" evidence="4">
    <location>
        <begin position="131"/>
        <end position="164"/>
    </location>
</feature>
<keyword evidence="7" id="KW-1185">Reference proteome</keyword>
<dbReference type="Gene3D" id="1.25.40.10">
    <property type="entry name" value="Tetratricopeptide repeat domain"/>
    <property type="match status" value="2"/>
</dbReference>
<evidence type="ECO:0000256" key="2">
    <source>
        <dbReference type="ARBA" id="ARBA00022737"/>
    </source>
</evidence>
<evidence type="ECO:0000256" key="3">
    <source>
        <dbReference type="ARBA" id="ARBA00022803"/>
    </source>
</evidence>
<dbReference type="PANTHER" id="PTHR44186:SF1">
    <property type="entry name" value="BARDET-BIEDL SYNDROME 4 PROTEIN"/>
    <property type="match status" value="1"/>
</dbReference>